<protein>
    <recommendedName>
        <fullName evidence="2">histidine kinase</fullName>
        <ecNumber evidence="2">2.7.13.3</ecNumber>
    </recommendedName>
</protein>
<keyword evidence="3" id="KW-0808">Transferase</keyword>
<dbReference type="EMBL" id="VYQA01000002">
    <property type="protein sequence ID" value="KAA9033154.1"/>
    <property type="molecule type" value="Genomic_DNA"/>
</dbReference>
<dbReference type="InterPro" id="IPR003594">
    <property type="entry name" value="HATPase_dom"/>
</dbReference>
<feature type="domain" description="Histidine kinase" evidence="8">
    <location>
        <begin position="224"/>
        <end position="431"/>
    </location>
</feature>
<evidence type="ECO:0000256" key="5">
    <source>
        <dbReference type="ARBA" id="ARBA00022777"/>
    </source>
</evidence>
<evidence type="ECO:0000313" key="11">
    <source>
        <dbReference type="Proteomes" id="UP000325933"/>
    </source>
</evidence>
<keyword evidence="7" id="KW-1133">Transmembrane helix</keyword>
<feature type="transmembrane region" description="Helical" evidence="7">
    <location>
        <begin position="134"/>
        <end position="152"/>
    </location>
</feature>
<proteinExistence type="predicted"/>
<dbReference type="SMART" id="SM00387">
    <property type="entry name" value="HATPase_c"/>
    <property type="match status" value="1"/>
</dbReference>
<feature type="transmembrane region" description="Helical" evidence="7">
    <location>
        <begin position="89"/>
        <end position="106"/>
    </location>
</feature>
<keyword evidence="7" id="KW-0472">Membrane</keyword>
<evidence type="ECO:0000256" key="4">
    <source>
        <dbReference type="ARBA" id="ARBA00022741"/>
    </source>
</evidence>
<evidence type="ECO:0000313" key="9">
    <source>
        <dbReference type="EMBL" id="KAA9020827.1"/>
    </source>
</evidence>
<comment type="caution">
    <text evidence="10">The sequence shown here is derived from an EMBL/GenBank/DDBJ whole genome shotgun (WGS) entry which is preliminary data.</text>
</comment>
<dbReference type="InterPro" id="IPR004358">
    <property type="entry name" value="Sig_transdc_His_kin-like_C"/>
</dbReference>
<dbReference type="GO" id="GO:0005524">
    <property type="term" value="F:ATP binding"/>
    <property type="evidence" value="ECO:0007669"/>
    <property type="project" value="UniProtKB-KW"/>
</dbReference>
<dbReference type="SUPFAM" id="SSF55874">
    <property type="entry name" value="ATPase domain of HSP90 chaperone/DNA topoisomerase II/histidine kinase"/>
    <property type="match status" value="1"/>
</dbReference>
<dbReference type="GO" id="GO:0000155">
    <property type="term" value="F:phosphorelay sensor kinase activity"/>
    <property type="evidence" value="ECO:0007669"/>
    <property type="project" value="TreeGrafter"/>
</dbReference>
<dbReference type="Gene3D" id="1.10.287.130">
    <property type="match status" value="1"/>
</dbReference>
<comment type="catalytic activity">
    <reaction evidence="1">
        <text>ATP + protein L-histidine = ADP + protein N-phospho-L-histidine.</text>
        <dbReference type="EC" id="2.7.13.3"/>
    </reaction>
</comment>
<dbReference type="CDD" id="cd00075">
    <property type="entry name" value="HATPase"/>
    <property type="match status" value="1"/>
</dbReference>
<dbReference type="Gene3D" id="3.30.565.10">
    <property type="entry name" value="Histidine kinase-like ATPase, C-terminal domain"/>
    <property type="match status" value="1"/>
</dbReference>
<keyword evidence="12" id="KW-1185">Reference proteome</keyword>
<evidence type="ECO:0000256" key="6">
    <source>
        <dbReference type="ARBA" id="ARBA00022840"/>
    </source>
</evidence>
<dbReference type="PRINTS" id="PR00344">
    <property type="entry name" value="BCTRLSENSOR"/>
</dbReference>
<dbReference type="InterPro" id="IPR005467">
    <property type="entry name" value="His_kinase_dom"/>
</dbReference>
<keyword evidence="5 10" id="KW-0418">Kinase</keyword>
<dbReference type="PROSITE" id="PS50109">
    <property type="entry name" value="HIS_KIN"/>
    <property type="match status" value="1"/>
</dbReference>
<evidence type="ECO:0000256" key="7">
    <source>
        <dbReference type="SAM" id="Phobius"/>
    </source>
</evidence>
<name>A0A5J5IA81_9SPHN</name>
<keyword evidence="4" id="KW-0547">Nucleotide-binding</keyword>
<keyword evidence="6" id="KW-0067">ATP-binding</keyword>
<sequence length="449" mass="49284">MTAPSARRRRWLPGRWPADAAGRRNMVLLVQLRWIAIAGQIATIGLVHFGMDIHLPIASMLVVPCIATAMNAGSLMVLRRRTDITHAELFLALLFDVFALTTQLYLSGGATNPFVSLYLVQVALGAMLLHRWSAWGIVVVSTLCAAMLAFIYRPLDLNEALEGHLFDLHIVGTWVCITMIAVLLVLFMTRVNQNLQQREAYLAQLRQQAVEEEHIVRMGLLASGAAHELGTPLAQLAVVLGDWRHMREIKAHPALVEEVGEMEAAVKRCKTILTGILMSAGEARGEAPEVTNVRDFIDIIARDWRNANPGMPLRCDFGPHSYPRIIADPVIRQAVTNLLDNAREAGASYINIMVSRDSQWLHIAVRDNGRGFDPAMLADVGKPYRSSKGKQGGGLGLFLVVNVVRKLGGRVDASNGADGGAMVQLRLPLDTLAMEEEEETLQEETGDDA</sequence>
<dbReference type="InterPro" id="IPR036890">
    <property type="entry name" value="HATPase_C_sf"/>
</dbReference>
<dbReference type="Proteomes" id="UP000326364">
    <property type="component" value="Unassembled WGS sequence"/>
</dbReference>
<keyword evidence="7" id="KW-0812">Transmembrane</keyword>
<feature type="transmembrane region" description="Helical" evidence="7">
    <location>
        <begin position="57"/>
        <end position="77"/>
    </location>
</feature>
<evidence type="ECO:0000256" key="3">
    <source>
        <dbReference type="ARBA" id="ARBA00022679"/>
    </source>
</evidence>
<evidence type="ECO:0000256" key="2">
    <source>
        <dbReference type="ARBA" id="ARBA00012438"/>
    </source>
</evidence>
<feature type="transmembrane region" description="Helical" evidence="7">
    <location>
        <begin position="164"/>
        <end position="188"/>
    </location>
</feature>
<gene>
    <name evidence="10" type="ORF">F4U95_03975</name>
    <name evidence="9" type="ORF">F4U96_03975</name>
</gene>
<dbReference type="Proteomes" id="UP000325933">
    <property type="component" value="Unassembled WGS sequence"/>
</dbReference>
<dbReference type="PANTHER" id="PTHR44936:SF10">
    <property type="entry name" value="SENSOR PROTEIN RSTB"/>
    <property type="match status" value="1"/>
</dbReference>
<organism evidence="10 11">
    <name type="scientific">Sphingobium limneticum</name>
    <dbReference type="NCBI Taxonomy" id="1007511"/>
    <lineage>
        <taxon>Bacteria</taxon>
        <taxon>Pseudomonadati</taxon>
        <taxon>Pseudomonadota</taxon>
        <taxon>Alphaproteobacteria</taxon>
        <taxon>Sphingomonadales</taxon>
        <taxon>Sphingomonadaceae</taxon>
        <taxon>Sphingobium</taxon>
    </lineage>
</organism>
<evidence type="ECO:0000313" key="12">
    <source>
        <dbReference type="Proteomes" id="UP000326364"/>
    </source>
</evidence>
<evidence type="ECO:0000313" key="10">
    <source>
        <dbReference type="EMBL" id="KAA9033154.1"/>
    </source>
</evidence>
<evidence type="ECO:0000259" key="8">
    <source>
        <dbReference type="PROSITE" id="PS50109"/>
    </source>
</evidence>
<dbReference type="EC" id="2.7.13.3" evidence="2"/>
<dbReference type="EMBL" id="VYQB01000002">
    <property type="protein sequence ID" value="KAA9020827.1"/>
    <property type="molecule type" value="Genomic_DNA"/>
</dbReference>
<evidence type="ECO:0000256" key="1">
    <source>
        <dbReference type="ARBA" id="ARBA00000085"/>
    </source>
</evidence>
<dbReference type="PANTHER" id="PTHR44936">
    <property type="entry name" value="SENSOR PROTEIN CREC"/>
    <property type="match status" value="1"/>
</dbReference>
<feature type="transmembrane region" description="Helical" evidence="7">
    <location>
        <begin position="32"/>
        <end position="51"/>
    </location>
</feature>
<dbReference type="GO" id="GO:0005886">
    <property type="term" value="C:plasma membrane"/>
    <property type="evidence" value="ECO:0007669"/>
    <property type="project" value="TreeGrafter"/>
</dbReference>
<dbReference type="Pfam" id="PF02518">
    <property type="entry name" value="HATPase_c"/>
    <property type="match status" value="1"/>
</dbReference>
<reference evidence="11 12" key="1">
    <citation type="submission" date="2019-09" db="EMBL/GenBank/DDBJ databases">
        <authorList>
            <person name="Feng G."/>
        </authorList>
    </citation>
    <scope>NUCLEOTIDE SEQUENCE [LARGE SCALE GENOMIC DNA]</scope>
    <source>
        <strain evidence="10 11">KACC 19283</strain>
        <strain evidence="9 12">KACC 19284</strain>
    </source>
</reference>
<dbReference type="AlphaFoldDB" id="A0A5J5IA81"/>
<accession>A0A5J5IA81</accession>
<dbReference type="RefSeq" id="WP_150424653.1">
    <property type="nucleotide sequence ID" value="NZ_VYQA01000002.1"/>
</dbReference>
<dbReference type="InterPro" id="IPR050980">
    <property type="entry name" value="2C_sensor_his_kinase"/>
</dbReference>